<dbReference type="Proteomes" id="UP000238288">
    <property type="component" value="Chromosome PCAR9a"/>
</dbReference>
<dbReference type="EMBL" id="LT965928">
    <property type="protein sequence ID" value="SOU39977.1"/>
    <property type="molecule type" value="Genomic_DNA"/>
</dbReference>
<accession>A0A2K4X6N2</accession>
<dbReference type="OrthoDB" id="8581915at2"/>
<sequence>MPRLAKLRSLWQKYSLKTHMHKLIFTLFLILPTLLQAQVTLSDKTIRYSGQINKQNNNTAAELLKTNPTINTFTITSGGGNIDLGMDLAELILAHKLTVNIKQFCFSSCANYVLLAGHPTTIEPNTIIGWHGDAASAKWLDSDIDAMVKHLKEPQKSKKWQALRAHYDEVIAKASLREKAFYTKLNVNHDLLTVGLKPSLRSAAIKQRARGWTYSPKVLNYFGISNISYNNWQPRSVKNFPLLIISDLN</sequence>
<dbReference type="InterPro" id="IPR029045">
    <property type="entry name" value="ClpP/crotonase-like_dom_sf"/>
</dbReference>
<dbReference type="SUPFAM" id="SSF52096">
    <property type="entry name" value="ClpP/crotonase"/>
    <property type="match status" value="1"/>
</dbReference>
<dbReference type="AlphaFoldDB" id="A0A2K4X6N2"/>
<dbReference type="Gene3D" id="3.90.226.10">
    <property type="entry name" value="2-enoyl-CoA Hydratase, Chain A, domain 1"/>
    <property type="match status" value="1"/>
</dbReference>
<evidence type="ECO:0000313" key="4">
    <source>
        <dbReference type="Proteomes" id="UP000615003"/>
    </source>
</evidence>
<dbReference type="EMBL" id="AQGW01000018">
    <property type="protein sequence ID" value="MBE0382182.1"/>
    <property type="molecule type" value="Genomic_DNA"/>
</dbReference>
<evidence type="ECO:0000313" key="3">
    <source>
        <dbReference type="Proteomes" id="UP000238288"/>
    </source>
</evidence>
<organism evidence="2 3">
    <name type="scientific">Pseudoalteromonas carrageenovora IAM 12662</name>
    <dbReference type="NCBI Taxonomy" id="1314868"/>
    <lineage>
        <taxon>Bacteria</taxon>
        <taxon>Pseudomonadati</taxon>
        <taxon>Pseudomonadota</taxon>
        <taxon>Gammaproteobacteria</taxon>
        <taxon>Alteromonadales</taxon>
        <taxon>Pseudoalteromonadaceae</taxon>
        <taxon>Pseudoalteromonas</taxon>
    </lineage>
</organism>
<proteinExistence type="predicted"/>
<reference evidence="2 3" key="2">
    <citation type="submission" date="2017-11" db="EMBL/GenBank/DDBJ databases">
        <authorList>
            <person name="Han C.G."/>
        </authorList>
    </citation>
    <scope>NUCLEOTIDE SEQUENCE [LARGE SCALE GENOMIC DNA]</scope>
    <source>
        <strain evidence="3">ATCC 43555</strain>
        <strain evidence="2">ATCC43555</strain>
    </source>
</reference>
<reference evidence="1 4" key="1">
    <citation type="submission" date="2015-06" db="EMBL/GenBank/DDBJ databases">
        <title>Genome sequence of Pseudoalteromonas carrageenovora.</title>
        <authorList>
            <person name="Xie B.-B."/>
            <person name="Rong J.-C."/>
            <person name="Qin Q.-L."/>
            <person name="Zhang Y.-Z."/>
        </authorList>
    </citation>
    <scope>NUCLEOTIDE SEQUENCE [LARGE SCALE GENOMIC DNA]</scope>
    <source>
        <strain evidence="1 4">IAM 12662</strain>
    </source>
</reference>
<protein>
    <submittedName>
        <fullName evidence="2">Uncharacterized protein</fullName>
    </submittedName>
</protein>
<evidence type="ECO:0000313" key="2">
    <source>
        <dbReference type="EMBL" id="SOU39977.1"/>
    </source>
</evidence>
<gene>
    <name evidence="2" type="ORF">PCAR9_A20404</name>
    <name evidence="1" type="ORF">PCARR_a0464</name>
</gene>
<name>A0A2K4X6N2_PSEVC</name>
<evidence type="ECO:0000313" key="1">
    <source>
        <dbReference type="EMBL" id="MBE0382182.1"/>
    </source>
</evidence>
<keyword evidence="4" id="KW-1185">Reference proteome</keyword>
<dbReference type="Proteomes" id="UP000615003">
    <property type="component" value="Unassembled WGS sequence"/>
</dbReference>